<dbReference type="Pfam" id="PF10035">
    <property type="entry name" value="DUF2179"/>
    <property type="match status" value="1"/>
</dbReference>
<evidence type="ECO:0000256" key="5">
    <source>
        <dbReference type="ARBA" id="ARBA00023136"/>
    </source>
</evidence>
<comment type="caution">
    <text evidence="9">The sequence shown here is derived from an EMBL/GenBank/DDBJ whole genome shotgun (WGS) entry which is preliminary data.</text>
</comment>
<keyword evidence="5 7" id="KW-0472">Membrane</keyword>
<sequence>MLAVHVESPGPGATRRTQGDCLTGPPLPAQDKIRVIQETVVVKKTIGEFARHTVLLVLGSALCAFAVNAILVPHGFLARGMTGAALIVHYTHPVLPIGALYLLMNIPVFALGWRFVGLRFVLYSLWGMAVYSAMLHLITIPLAIHDRMLATVIAGAISGTGIAVILRSYGSIGGAEILCVILHKFFSITLGAGSMILNAAVLAVAAVLFPIETVLYTLVYVAATAQVTNMVFHGLARRQAALIISDKWQEIALELTNVHRFGVTRISGRGGYQGTDRTILYSVINRRNVSALKRIVLERDPNAFIALMAAEDVTGVEVGNQPHW</sequence>
<reference evidence="9" key="1">
    <citation type="submission" date="2023-05" db="EMBL/GenBank/DDBJ databases">
        <title>Anaerotaeda fermentans gen. nov., sp. nov., a novel anaerobic planctomycete of the new family within the order Sedimentisphaerales isolated from Taman Peninsula, Russia.</title>
        <authorList>
            <person name="Khomyakova M.A."/>
            <person name="Merkel A.Y."/>
            <person name="Slobodkin A.I."/>
        </authorList>
    </citation>
    <scope>NUCLEOTIDE SEQUENCE</scope>
    <source>
        <strain evidence="9">M17dextr</strain>
    </source>
</reference>
<evidence type="ECO:0000256" key="4">
    <source>
        <dbReference type="ARBA" id="ARBA00022989"/>
    </source>
</evidence>
<evidence type="ECO:0000313" key="10">
    <source>
        <dbReference type="Proteomes" id="UP001431776"/>
    </source>
</evidence>
<accession>A0AAW6TQM4</accession>
<evidence type="ECO:0000256" key="6">
    <source>
        <dbReference type="SAM" id="MobiDB-lite"/>
    </source>
</evidence>
<dbReference type="InterPro" id="IPR051461">
    <property type="entry name" value="UPF0750_membrane"/>
</dbReference>
<evidence type="ECO:0000256" key="2">
    <source>
        <dbReference type="ARBA" id="ARBA00022475"/>
    </source>
</evidence>
<feature type="transmembrane region" description="Helical" evidence="7">
    <location>
        <begin position="94"/>
        <end position="113"/>
    </location>
</feature>
<protein>
    <submittedName>
        <fullName evidence="9">YitT family protein</fullName>
    </submittedName>
</protein>
<dbReference type="InterPro" id="IPR019264">
    <property type="entry name" value="DUF2179"/>
</dbReference>
<name>A0AAW6TQM4_9BACT</name>
<keyword evidence="10" id="KW-1185">Reference proteome</keyword>
<evidence type="ECO:0000256" key="7">
    <source>
        <dbReference type="SAM" id="Phobius"/>
    </source>
</evidence>
<feature type="region of interest" description="Disordered" evidence="6">
    <location>
        <begin position="1"/>
        <end position="21"/>
    </location>
</feature>
<dbReference type="RefSeq" id="WP_349243363.1">
    <property type="nucleotide sequence ID" value="NZ_JASCXX010000002.1"/>
</dbReference>
<feature type="transmembrane region" description="Helical" evidence="7">
    <location>
        <begin position="181"/>
        <end position="208"/>
    </location>
</feature>
<gene>
    <name evidence="9" type="ORF">QJ522_02755</name>
</gene>
<dbReference type="InterPro" id="IPR015867">
    <property type="entry name" value="N-reg_PII/ATP_PRibTrfase_C"/>
</dbReference>
<dbReference type="EMBL" id="JASCXX010000002">
    <property type="protein sequence ID" value="MDI6447952.1"/>
    <property type="molecule type" value="Genomic_DNA"/>
</dbReference>
<dbReference type="PANTHER" id="PTHR33545:SF5">
    <property type="entry name" value="UPF0750 MEMBRANE PROTEIN YITT"/>
    <property type="match status" value="1"/>
</dbReference>
<feature type="transmembrane region" description="Helical" evidence="7">
    <location>
        <begin position="120"/>
        <end position="142"/>
    </location>
</feature>
<dbReference type="InterPro" id="IPR003740">
    <property type="entry name" value="YitT"/>
</dbReference>
<dbReference type="Gene3D" id="3.30.70.120">
    <property type="match status" value="1"/>
</dbReference>
<keyword evidence="2" id="KW-1003">Cell membrane</keyword>
<evidence type="ECO:0000313" key="9">
    <source>
        <dbReference type="EMBL" id="MDI6447952.1"/>
    </source>
</evidence>
<dbReference type="AlphaFoldDB" id="A0AAW6TQM4"/>
<feature type="transmembrane region" description="Helical" evidence="7">
    <location>
        <begin position="148"/>
        <end position="169"/>
    </location>
</feature>
<comment type="subcellular location">
    <subcellularLocation>
        <location evidence="1">Cell membrane</location>
        <topology evidence="1">Multi-pass membrane protein</topology>
    </subcellularLocation>
</comment>
<feature type="transmembrane region" description="Helical" evidence="7">
    <location>
        <begin position="214"/>
        <end position="232"/>
    </location>
</feature>
<dbReference type="PANTHER" id="PTHR33545">
    <property type="entry name" value="UPF0750 MEMBRANE PROTEIN YITT-RELATED"/>
    <property type="match status" value="1"/>
</dbReference>
<evidence type="ECO:0000259" key="8">
    <source>
        <dbReference type="Pfam" id="PF10035"/>
    </source>
</evidence>
<keyword evidence="4 7" id="KW-1133">Transmembrane helix</keyword>
<organism evidence="9 10">
    <name type="scientific">Anaerobaca lacustris</name>
    <dbReference type="NCBI Taxonomy" id="3044600"/>
    <lineage>
        <taxon>Bacteria</taxon>
        <taxon>Pseudomonadati</taxon>
        <taxon>Planctomycetota</taxon>
        <taxon>Phycisphaerae</taxon>
        <taxon>Sedimentisphaerales</taxon>
        <taxon>Anaerobacaceae</taxon>
        <taxon>Anaerobaca</taxon>
    </lineage>
</organism>
<dbReference type="GO" id="GO:0005886">
    <property type="term" value="C:plasma membrane"/>
    <property type="evidence" value="ECO:0007669"/>
    <property type="project" value="UniProtKB-SubCell"/>
</dbReference>
<feature type="domain" description="DUF2179" evidence="8">
    <location>
        <begin position="261"/>
        <end position="315"/>
    </location>
</feature>
<dbReference type="Pfam" id="PF02588">
    <property type="entry name" value="YitT_membrane"/>
    <property type="match status" value="1"/>
</dbReference>
<proteinExistence type="predicted"/>
<dbReference type="PIRSF" id="PIRSF006483">
    <property type="entry name" value="Membrane_protein_YitT"/>
    <property type="match status" value="1"/>
</dbReference>
<evidence type="ECO:0000256" key="3">
    <source>
        <dbReference type="ARBA" id="ARBA00022692"/>
    </source>
</evidence>
<evidence type="ECO:0000256" key="1">
    <source>
        <dbReference type="ARBA" id="ARBA00004651"/>
    </source>
</evidence>
<keyword evidence="3 7" id="KW-0812">Transmembrane</keyword>
<dbReference type="Proteomes" id="UP001431776">
    <property type="component" value="Unassembled WGS sequence"/>
</dbReference>
<feature type="transmembrane region" description="Helical" evidence="7">
    <location>
        <begin position="53"/>
        <end position="74"/>
    </location>
</feature>
<dbReference type="CDD" id="cd16380">
    <property type="entry name" value="YitT_C"/>
    <property type="match status" value="1"/>
</dbReference>